<dbReference type="PANTHER" id="PTHR30354">
    <property type="entry name" value="GNT FAMILY GLUCONATE TRANSPORTER"/>
    <property type="match status" value="1"/>
</dbReference>
<organism evidence="9 11">
    <name type="scientific">Pedobacter alluvionis</name>
    <dbReference type="NCBI Taxonomy" id="475253"/>
    <lineage>
        <taxon>Bacteria</taxon>
        <taxon>Pseudomonadati</taxon>
        <taxon>Bacteroidota</taxon>
        <taxon>Sphingobacteriia</taxon>
        <taxon>Sphingobacteriales</taxon>
        <taxon>Sphingobacteriaceae</taxon>
        <taxon>Pedobacter</taxon>
    </lineage>
</organism>
<dbReference type="Pfam" id="PF02447">
    <property type="entry name" value="GntP_permease"/>
    <property type="match status" value="1"/>
</dbReference>
<keyword evidence="12" id="KW-1185">Reference proteome</keyword>
<feature type="transmembrane region" description="Helical" evidence="8">
    <location>
        <begin position="136"/>
        <end position="154"/>
    </location>
</feature>
<dbReference type="NCBIfam" id="TIGR00791">
    <property type="entry name" value="gntP"/>
    <property type="match status" value="1"/>
</dbReference>
<dbReference type="EMBL" id="RCCK01000014">
    <property type="protein sequence ID" value="RLJ72489.1"/>
    <property type="molecule type" value="Genomic_DNA"/>
</dbReference>
<feature type="transmembrane region" description="Helical" evidence="8">
    <location>
        <begin position="254"/>
        <end position="278"/>
    </location>
</feature>
<name>A0A497XT32_9SPHI</name>
<feature type="transmembrane region" description="Helical" evidence="8">
    <location>
        <begin position="218"/>
        <end position="242"/>
    </location>
</feature>
<dbReference type="Proteomes" id="UP000297429">
    <property type="component" value="Unassembled WGS sequence"/>
</dbReference>
<dbReference type="PANTHER" id="PTHR30354:SF22">
    <property type="entry name" value="HIGH-AFFINITY GLUCONATE TRANSPORTER"/>
    <property type="match status" value="1"/>
</dbReference>
<dbReference type="RefSeq" id="WP_121286263.1">
    <property type="nucleotide sequence ID" value="NZ_RCCK01000014.1"/>
</dbReference>
<feature type="transmembrane region" description="Helical" evidence="8">
    <location>
        <begin position="298"/>
        <end position="316"/>
    </location>
</feature>
<evidence type="ECO:0000256" key="1">
    <source>
        <dbReference type="ARBA" id="ARBA00004651"/>
    </source>
</evidence>
<dbReference type="GO" id="GO:0005886">
    <property type="term" value="C:plasma membrane"/>
    <property type="evidence" value="ECO:0007669"/>
    <property type="project" value="UniProtKB-SubCell"/>
</dbReference>
<proteinExistence type="inferred from homology"/>
<evidence type="ECO:0000256" key="3">
    <source>
        <dbReference type="ARBA" id="ARBA00022475"/>
    </source>
</evidence>
<evidence type="ECO:0000313" key="12">
    <source>
        <dbReference type="Proteomes" id="UP000297429"/>
    </source>
</evidence>
<evidence type="ECO:0000313" key="9">
    <source>
        <dbReference type="EMBL" id="RLJ72489.1"/>
    </source>
</evidence>
<comment type="subcellular location">
    <subcellularLocation>
        <location evidence="1">Cell membrane</location>
        <topology evidence="1">Multi-pass membrane protein</topology>
    </subcellularLocation>
</comment>
<comment type="similarity">
    <text evidence="7">Belongs to the GntP permease family.</text>
</comment>
<feature type="transmembrane region" description="Helical" evidence="8">
    <location>
        <begin position="412"/>
        <end position="433"/>
    </location>
</feature>
<reference evidence="10 12" key="2">
    <citation type="submission" date="2019-03" db="EMBL/GenBank/DDBJ databases">
        <authorList>
            <person name="He R.-H."/>
        </authorList>
    </citation>
    <scope>NUCLEOTIDE SEQUENCE [LARGE SCALE GENOMIC DNA]</scope>
    <source>
        <strain evidence="10 12">DSM 19624</strain>
    </source>
</reference>
<protein>
    <submittedName>
        <fullName evidence="9 10">Gluconate transporter</fullName>
    </submittedName>
</protein>
<dbReference type="PIRSF" id="PIRSF002746">
    <property type="entry name" value="Gluconate_transporter"/>
    <property type="match status" value="1"/>
</dbReference>
<feature type="transmembrane region" description="Helical" evidence="8">
    <location>
        <begin position="336"/>
        <end position="365"/>
    </location>
</feature>
<feature type="transmembrane region" description="Helical" evidence="8">
    <location>
        <begin position="174"/>
        <end position="198"/>
    </location>
</feature>
<accession>A0A497XT32</accession>
<keyword evidence="6 8" id="KW-0472">Membrane</keyword>
<evidence type="ECO:0000256" key="7">
    <source>
        <dbReference type="ARBA" id="ARBA00049663"/>
    </source>
</evidence>
<dbReference type="InterPro" id="IPR003474">
    <property type="entry name" value="Glcn_transporter"/>
</dbReference>
<dbReference type="EMBL" id="SOPX01000007">
    <property type="protein sequence ID" value="TFB28187.1"/>
    <property type="molecule type" value="Genomic_DNA"/>
</dbReference>
<keyword evidence="4 8" id="KW-0812">Transmembrane</keyword>
<evidence type="ECO:0000256" key="4">
    <source>
        <dbReference type="ARBA" id="ARBA00022692"/>
    </source>
</evidence>
<keyword evidence="2" id="KW-0813">Transport</keyword>
<evidence type="ECO:0000256" key="8">
    <source>
        <dbReference type="SAM" id="Phobius"/>
    </source>
</evidence>
<feature type="transmembrane region" description="Helical" evidence="8">
    <location>
        <begin position="30"/>
        <end position="46"/>
    </location>
</feature>
<dbReference type="Proteomes" id="UP000273898">
    <property type="component" value="Unassembled WGS sequence"/>
</dbReference>
<evidence type="ECO:0000313" key="11">
    <source>
        <dbReference type="Proteomes" id="UP000273898"/>
    </source>
</evidence>
<dbReference type="OrthoDB" id="9787129at2"/>
<dbReference type="AlphaFoldDB" id="A0A497XT32"/>
<reference evidence="9 11" key="1">
    <citation type="submission" date="2018-10" db="EMBL/GenBank/DDBJ databases">
        <title>Genomic Encyclopedia of Archaeal and Bacterial Type Strains, Phase II (KMG-II): from individual species to whole genera.</title>
        <authorList>
            <person name="Goeker M."/>
        </authorList>
    </citation>
    <scope>NUCLEOTIDE SEQUENCE [LARGE SCALE GENOMIC DNA]</scope>
    <source>
        <strain evidence="9 11">DSM 19624</strain>
    </source>
</reference>
<dbReference type="GO" id="GO:0015128">
    <property type="term" value="F:gluconate transmembrane transporter activity"/>
    <property type="evidence" value="ECO:0007669"/>
    <property type="project" value="InterPro"/>
</dbReference>
<keyword evidence="3" id="KW-1003">Cell membrane</keyword>
<comment type="caution">
    <text evidence="9">The sequence shown here is derived from an EMBL/GenBank/DDBJ whole genome shotgun (WGS) entry which is preliminary data.</text>
</comment>
<evidence type="ECO:0000256" key="5">
    <source>
        <dbReference type="ARBA" id="ARBA00022989"/>
    </source>
</evidence>
<evidence type="ECO:0000256" key="6">
    <source>
        <dbReference type="ARBA" id="ARBA00023136"/>
    </source>
</evidence>
<feature type="transmembrane region" description="Helical" evidence="8">
    <location>
        <begin position="96"/>
        <end position="129"/>
    </location>
</feature>
<feature type="transmembrane region" description="Helical" evidence="8">
    <location>
        <begin position="58"/>
        <end position="76"/>
    </location>
</feature>
<gene>
    <name evidence="9" type="ORF">BCL90_4110</name>
    <name evidence="10" type="ORF">E3V97_24530</name>
</gene>
<evidence type="ECO:0000256" key="2">
    <source>
        <dbReference type="ARBA" id="ARBA00022448"/>
    </source>
</evidence>
<keyword evidence="5 8" id="KW-1133">Transmembrane helix</keyword>
<evidence type="ECO:0000313" key="10">
    <source>
        <dbReference type="EMBL" id="TFB28187.1"/>
    </source>
</evidence>
<sequence>MDVLILFGCIVTLVLLIAWAKVNTFLAFLIVSVGAALLLGMPAGSISQTVNKGLGDTLGSLAIIIVLGAMLGKLVASSGAAQKIASVLKKTFGAKYIAWAMSLTGFIVGIPLFYNVGFVLLIPIIFSVAYNYKLPLVYVGLPMLASLSVMHGFLPPHPSPMALVTQFNADLVKTFTYGLIVAIPAIIIAGPLFAKVLINMKSSPTFTLRADELPDHELPGITNSVVSALLPVLIILGTTLITRLCSGNIVVVNFAGFIGDPTIAMILTICIATFTLGIRSGKKLIDIMVIYVDATKDIAMILLIIGSAGILKQVFVETGVSNSLAAILQGLTLPPLLLAWLITAVLRLCLGSATVAGLTAAGIVYPLVGPHGADPNLMVLAVGSGSLFCSHVNDSSFWLFKEYLGLSIKQTFLSWSLMETLVSVIGLIGILIMNQVMFR</sequence>